<evidence type="ECO:0000313" key="1">
    <source>
        <dbReference type="EMBL" id="KPJ03292.1"/>
    </source>
</evidence>
<organism evidence="1 2">
    <name type="scientific">Papilio xuthus</name>
    <name type="common">Asian swallowtail butterfly</name>
    <dbReference type="NCBI Taxonomy" id="66420"/>
    <lineage>
        <taxon>Eukaryota</taxon>
        <taxon>Metazoa</taxon>
        <taxon>Ecdysozoa</taxon>
        <taxon>Arthropoda</taxon>
        <taxon>Hexapoda</taxon>
        <taxon>Insecta</taxon>
        <taxon>Pterygota</taxon>
        <taxon>Neoptera</taxon>
        <taxon>Endopterygota</taxon>
        <taxon>Lepidoptera</taxon>
        <taxon>Glossata</taxon>
        <taxon>Ditrysia</taxon>
        <taxon>Papilionoidea</taxon>
        <taxon>Papilionidae</taxon>
        <taxon>Papilioninae</taxon>
        <taxon>Papilio</taxon>
    </lineage>
</organism>
<evidence type="ECO:0000313" key="2">
    <source>
        <dbReference type="Proteomes" id="UP000053268"/>
    </source>
</evidence>
<gene>
    <name evidence="1" type="ORF">RR46_06448</name>
</gene>
<sequence length="88" mass="10857">MEFMDFFNTLMEEQRQNSHNDPPKMPNFFEVDKKKLYEISDDPQRKEFLDDLFSFMQKRGLCPAVDDIWLRKKEEERNLRFCLPSYIR</sequence>
<name>A0A194QCU9_PAPXU</name>
<reference evidence="1 2" key="1">
    <citation type="journal article" date="2015" name="Nat. Commun.">
        <title>Outbred genome sequencing and CRISPR/Cas9 gene editing in butterflies.</title>
        <authorList>
            <person name="Li X."/>
            <person name="Fan D."/>
            <person name="Zhang W."/>
            <person name="Liu G."/>
            <person name="Zhang L."/>
            <person name="Zhao L."/>
            <person name="Fang X."/>
            <person name="Chen L."/>
            <person name="Dong Y."/>
            <person name="Chen Y."/>
            <person name="Ding Y."/>
            <person name="Zhao R."/>
            <person name="Feng M."/>
            <person name="Zhu Y."/>
            <person name="Feng Y."/>
            <person name="Jiang X."/>
            <person name="Zhu D."/>
            <person name="Xiang H."/>
            <person name="Feng X."/>
            <person name="Li S."/>
            <person name="Wang J."/>
            <person name="Zhang G."/>
            <person name="Kronforst M.R."/>
            <person name="Wang W."/>
        </authorList>
    </citation>
    <scope>NUCLEOTIDE SEQUENCE [LARGE SCALE GENOMIC DNA]</scope>
    <source>
        <strain evidence="1">Ya'a_city_454_Px</strain>
        <tissue evidence="1">Whole body</tissue>
    </source>
</reference>
<dbReference type="EMBL" id="KQ459185">
    <property type="protein sequence ID" value="KPJ03292.1"/>
    <property type="molecule type" value="Genomic_DNA"/>
</dbReference>
<dbReference type="Proteomes" id="UP000053268">
    <property type="component" value="Unassembled WGS sequence"/>
</dbReference>
<proteinExistence type="predicted"/>
<dbReference type="Gene3D" id="1.10.150.60">
    <property type="entry name" value="ARID DNA-binding domain"/>
    <property type="match status" value="1"/>
</dbReference>
<protein>
    <submittedName>
        <fullName evidence="1">AT-rich interactive domain-containing protein 3A</fullName>
    </submittedName>
</protein>
<accession>A0A194QCU9</accession>
<dbReference type="AlphaFoldDB" id="A0A194QCU9"/>
<keyword evidence="2" id="KW-1185">Reference proteome</keyword>
<dbReference type="GO" id="GO:0003677">
    <property type="term" value="F:DNA binding"/>
    <property type="evidence" value="ECO:0007669"/>
    <property type="project" value="InterPro"/>
</dbReference>
<dbReference type="STRING" id="66420.A0A194QCU9"/>
<dbReference type="InterPro" id="IPR036431">
    <property type="entry name" value="ARID_dom_sf"/>
</dbReference>